<gene>
    <name evidence="1" type="ORF">MCW_00972</name>
</gene>
<reference evidence="1 2" key="1">
    <citation type="submission" date="2012-03" db="EMBL/GenBank/DDBJ databases">
        <title>The Genome Sequence of Bartonella washoensis 085-0475.</title>
        <authorList>
            <consortium name="The Broad Institute Genome Sequencing Platform"/>
            <consortium name="The Broad Institute Genome Sequencing Center for Infectious Disease"/>
            <person name="Feldgarden M."/>
            <person name="Kirby J."/>
            <person name="Kosoy M."/>
            <person name="Birtles R."/>
            <person name="Probert W.S."/>
            <person name="Chiaraviglio L."/>
            <person name="Young S.K."/>
            <person name="Zeng Q."/>
            <person name="Gargeya S."/>
            <person name="Fitzgerald M."/>
            <person name="Haas B."/>
            <person name="Abouelleil A."/>
            <person name="Alvarado L."/>
            <person name="Arachchi H.M."/>
            <person name="Berlin A."/>
            <person name="Chapman S.B."/>
            <person name="Gearin G."/>
            <person name="Goldberg J."/>
            <person name="Griggs A."/>
            <person name="Gujja S."/>
            <person name="Hansen M."/>
            <person name="Heiman D."/>
            <person name="Howarth C."/>
            <person name="Larimer J."/>
            <person name="Lui A."/>
            <person name="MacDonald P.J.P."/>
            <person name="McCowen C."/>
            <person name="Montmayeur A."/>
            <person name="Murphy C."/>
            <person name="Neiman D."/>
            <person name="Pearson M."/>
            <person name="Priest M."/>
            <person name="Roberts A."/>
            <person name="Saif S."/>
            <person name="Shea T."/>
            <person name="Sisk P."/>
            <person name="Stolte C."/>
            <person name="Sykes S."/>
            <person name="Wortman J."/>
            <person name="Nusbaum C."/>
            <person name="Birren B."/>
        </authorList>
    </citation>
    <scope>NUCLEOTIDE SEQUENCE [LARGE SCALE GENOMIC DNA]</scope>
    <source>
        <strain evidence="1 2">085-0475</strain>
    </source>
</reference>
<name>J0QHU2_9HYPH</name>
<organism evidence="1 2">
    <name type="scientific">Cardidatus Bartonella washoeensis 085-0475</name>
    <dbReference type="NCBI Taxonomy" id="1094564"/>
    <lineage>
        <taxon>Bacteria</taxon>
        <taxon>Pseudomonadati</taxon>
        <taxon>Pseudomonadota</taxon>
        <taxon>Alphaproteobacteria</taxon>
        <taxon>Hyphomicrobiales</taxon>
        <taxon>Bartonellaceae</taxon>
        <taxon>Bartonella</taxon>
    </lineage>
</organism>
<dbReference type="EMBL" id="AILX01000012">
    <property type="protein sequence ID" value="EJF85086.1"/>
    <property type="molecule type" value="Genomic_DNA"/>
</dbReference>
<evidence type="ECO:0000313" key="2">
    <source>
        <dbReference type="Proteomes" id="UP000002646"/>
    </source>
</evidence>
<sequence length="56" mass="6086">MIDNLPEDKGTTHVIELGFLNTVNAFNKTTGMVINPHAYHSNLPSINSKSFANPSS</sequence>
<comment type="caution">
    <text evidence="1">The sequence shown here is derived from an EMBL/GenBank/DDBJ whole genome shotgun (WGS) entry which is preliminary data.</text>
</comment>
<dbReference type="Proteomes" id="UP000002646">
    <property type="component" value="Unassembled WGS sequence"/>
</dbReference>
<dbReference type="HOGENOM" id="CLU_3004867_0_0_5"/>
<protein>
    <submittedName>
        <fullName evidence="1">Uncharacterized protein</fullName>
    </submittedName>
</protein>
<dbReference type="AlphaFoldDB" id="J0QHU2"/>
<proteinExistence type="predicted"/>
<evidence type="ECO:0000313" key="1">
    <source>
        <dbReference type="EMBL" id="EJF85086.1"/>
    </source>
</evidence>
<accession>J0QHU2</accession>